<dbReference type="RefSeq" id="WP_309390539.1">
    <property type="nucleotide sequence ID" value="NZ_JADBEO010000013.1"/>
</dbReference>
<organism evidence="1 2">
    <name type="scientific">Chelatococcus sambhunathii</name>
    <dbReference type="NCBI Taxonomy" id="363953"/>
    <lineage>
        <taxon>Bacteria</taxon>
        <taxon>Pseudomonadati</taxon>
        <taxon>Pseudomonadota</taxon>
        <taxon>Alphaproteobacteria</taxon>
        <taxon>Hyphomicrobiales</taxon>
        <taxon>Chelatococcaceae</taxon>
        <taxon>Chelatococcus</taxon>
    </lineage>
</organism>
<sequence>MRQFVISGFLACQIASTPLVIEALSFPPDVLRRRERLAVEAPPGPISPKVALRDRPEDAEPLGAVASPSVIAERLQPELKVRSVSAIAACPLQRLAHGLEVARFEGNDAMKVKAAVAVALKRERKRKRLPDYVLQSPPDTVMQKGGLGRMLKGFGLDLPREVEVDGSGRAESACAPDKPYEALFVREVAPFGRRAVPAC</sequence>
<keyword evidence="2" id="KW-1185">Reference proteome</keyword>
<accession>A0ABU1DES2</accession>
<gene>
    <name evidence="1" type="ORF">IHQ68_08020</name>
</gene>
<dbReference type="Proteomes" id="UP001181622">
    <property type="component" value="Unassembled WGS sequence"/>
</dbReference>
<dbReference type="EMBL" id="JADBEO010000013">
    <property type="protein sequence ID" value="MDR4306561.1"/>
    <property type="molecule type" value="Genomic_DNA"/>
</dbReference>
<proteinExistence type="predicted"/>
<protein>
    <submittedName>
        <fullName evidence="1">Uncharacterized protein</fullName>
    </submittedName>
</protein>
<name>A0ABU1DES2_9HYPH</name>
<evidence type="ECO:0000313" key="2">
    <source>
        <dbReference type="Proteomes" id="UP001181622"/>
    </source>
</evidence>
<evidence type="ECO:0000313" key="1">
    <source>
        <dbReference type="EMBL" id="MDR4306561.1"/>
    </source>
</evidence>
<comment type="caution">
    <text evidence="1">The sequence shown here is derived from an EMBL/GenBank/DDBJ whole genome shotgun (WGS) entry which is preliminary data.</text>
</comment>
<reference evidence="1" key="1">
    <citation type="submission" date="2020-10" db="EMBL/GenBank/DDBJ databases">
        <authorList>
            <person name="Abbas A."/>
            <person name="Razzaq R."/>
            <person name="Waqas M."/>
            <person name="Abbas N."/>
            <person name="Nielsen T.K."/>
            <person name="Hansen L.H."/>
            <person name="Hussain S."/>
            <person name="Shahid M."/>
        </authorList>
    </citation>
    <scope>NUCLEOTIDE SEQUENCE</scope>
    <source>
        <strain evidence="1">S14</strain>
    </source>
</reference>